<gene>
    <name evidence="7" type="ORF">LWF01_15315</name>
</gene>
<feature type="region of interest" description="Disordered" evidence="6">
    <location>
        <begin position="33"/>
        <end position="52"/>
    </location>
</feature>
<keyword evidence="4" id="KW-0564">Palmitate</keyword>
<keyword evidence="1" id="KW-1003">Cell membrane</keyword>
<evidence type="ECO:0000256" key="2">
    <source>
        <dbReference type="ARBA" id="ARBA00022729"/>
    </source>
</evidence>
<keyword evidence="2" id="KW-0732">Signal</keyword>
<dbReference type="PANTHER" id="PTHR43649:SF33">
    <property type="entry name" value="POLYGALACTURONAN_RHAMNOGALACTURONAN-BINDING PROTEIN YTCQ"/>
    <property type="match status" value="1"/>
</dbReference>
<dbReference type="Pfam" id="PF01547">
    <property type="entry name" value="SBP_bac_1"/>
    <property type="match status" value="1"/>
</dbReference>
<name>A0ABY8QR38_9MICO</name>
<dbReference type="PANTHER" id="PTHR43649">
    <property type="entry name" value="ARABINOSE-BINDING PROTEIN-RELATED"/>
    <property type="match status" value="1"/>
</dbReference>
<keyword evidence="3" id="KW-0472">Membrane</keyword>
<reference evidence="7 8" key="1">
    <citation type="submission" date="2023-05" db="EMBL/GenBank/DDBJ databases">
        <title>Lithophilousrod everest ZFBP1038 complete genpme.</title>
        <authorList>
            <person name="Tian M."/>
        </authorList>
    </citation>
    <scope>NUCLEOTIDE SEQUENCE [LARGE SCALE GENOMIC DNA]</scope>
    <source>
        <strain evidence="7 8">ZFBP1038</strain>
    </source>
</reference>
<sequence>MRTAATRRRLGLGALGAIASLAVALGVAGCVPGSSGGSGPKESATQVKDVPDPAQAGDVTLRVWDQEVRGGQDKTLKALNAAFEKKYPNIKIERTSRSFSDLRTTLKLAISDDNPPDVVQANQGYGSMVSFAQADLLRPMDDYATVFGWEDRFPKPLLDLNRVSADKKSFGSGNLYGLSQAGEYIGIYFNKDILKKAGVAEPKTWEEFLASMPALKAKGELPVQFGNLDKYPAIHTFGALQANAGNPQDIRDTIYGSGPGFETDQTTSAAQTLASWAKDGYIPESANGLGYDDAAKQFADGKGAYLITGTWELPEVEPTLGDKLGFMPPPAKDGAAGPVTTGGEGLAWSITSKSKHDDVAAAYIDFISNAEAADVMTTNGILPIVPGKEAEKLPEGSPQAAMFAGWKQLSENDGLVPYLDYSSPSFFDTSSEQLQLLIDGRVGPDEFAKNLNKDYRDFQDGNK</sequence>
<organism evidence="7 8">
    <name type="scientific">Saxibacter everestensis</name>
    <dbReference type="NCBI Taxonomy" id="2909229"/>
    <lineage>
        <taxon>Bacteria</taxon>
        <taxon>Bacillati</taxon>
        <taxon>Actinomycetota</taxon>
        <taxon>Actinomycetes</taxon>
        <taxon>Micrococcales</taxon>
        <taxon>Brevibacteriaceae</taxon>
        <taxon>Saxibacter</taxon>
    </lineage>
</organism>
<dbReference type="InterPro" id="IPR050490">
    <property type="entry name" value="Bact_solute-bd_prot1"/>
</dbReference>
<evidence type="ECO:0000256" key="5">
    <source>
        <dbReference type="ARBA" id="ARBA00023288"/>
    </source>
</evidence>
<evidence type="ECO:0000256" key="6">
    <source>
        <dbReference type="SAM" id="MobiDB-lite"/>
    </source>
</evidence>
<dbReference type="InterPro" id="IPR006059">
    <property type="entry name" value="SBP"/>
</dbReference>
<dbReference type="Proteomes" id="UP001209083">
    <property type="component" value="Chromosome"/>
</dbReference>
<dbReference type="EMBL" id="CP090958">
    <property type="protein sequence ID" value="WGW11443.1"/>
    <property type="molecule type" value="Genomic_DNA"/>
</dbReference>
<dbReference type="Gene3D" id="3.40.190.10">
    <property type="entry name" value="Periplasmic binding protein-like II"/>
    <property type="match status" value="2"/>
</dbReference>
<proteinExistence type="predicted"/>
<dbReference type="RefSeq" id="WP_349638233.1">
    <property type="nucleotide sequence ID" value="NZ_CP090958.1"/>
</dbReference>
<evidence type="ECO:0000313" key="7">
    <source>
        <dbReference type="EMBL" id="WGW11443.1"/>
    </source>
</evidence>
<dbReference type="SUPFAM" id="SSF53850">
    <property type="entry name" value="Periplasmic binding protein-like II"/>
    <property type="match status" value="1"/>
</dbReference>
<evidence type="ECO:0000256" key="4">
    <source>
        <dbReference type="ARBA" id="ARBA00023139"/>
    </source>
</evidence>
<evidence type="ECO:0000256" key="3">
    <source>
        <dbReference type="ARBA" id="ARBA00023136"/>
    </source>
</evidence>
<accession>A0ABY8QR38</accession>
<keyword evidence="8" id="KW-1185">Reference proteome</keyword>
<keyword evidence="5" id="KW-0449">Lipoprotein</keyword>
<protein>
    <submittedName>
        <fullName evidence="7">Extracellular solute-binding protein</fullName>
    </submittedName>
</protein>
<evidence type="ECO:0000256" key="1">
    <source>
        <dbReference type="ARBA" id="ARBA00022475"/>
    </source>
</evidence>
<evidence type="ECO:0000313" key="8">
    <source>
        <dbReference type="Proteomes" id="UP001209083"/>
    </source>
</evidence>